<accession>A0A6G8PW62</accession>
<dbReference type="AlphaFoldDB" id="A0A6G8PW62"/>
<feature type="transmembrane region" description="Helical" evidence="1">
    <location>
        <begin position="21"/>
        <end position="47"/>
    </location>
</feature>
<sequence>MLLRRRSRVVRTEAADTSPKVLYKTGGTAALTSVLLVLLDILVSAVLPRGEVQPGAQSAVDWFALFRDDVYYAFRDLGLLNVLNLILGIPIFLALYAVHRRIDEALAALALVLFLFGGAVYVSNNAAVPMFVLSGEHTAASTEAERAALAAAGEAILARGADFTPGSLVGFVLPSVAQIAISLVMLRGGAFGRPTAYFGILGFSLLLAFTVWTTLVPDALGVAMLLAVPGGLLVVAWNVLVARKLFRLARASGKQQEA</sequence>
<keyword evidence="1" id="KW-1133">Transmembrane helix</keyword>
<evidence type="ECO:0000313" key="2">
    <source>
        <dbReference type="EMBL" id="QIN78448.1"/>
    </source>
</evidence>
<keyword evidence="1" id="KW-0472">Membrane</keyword>
<evidence type="ECO:0000256" key="1">
    <source>
        <dbReference type="SAM" id="Phobius"/>
    </source>
</evidence>
<evidence type="ECO:0000313" key="3">
    <source>
        <dbReference type="Proteomes" id="UP000502706"/>
    </source>
</evidence>
<feature type="transmembrane region" description="Helical" evidence="1">
    <location>
        <begin position="77"/>
        <end position="98"/>
    </location>
</feature>
<keyword evidence="3" id="KW-1185">Reference proteome</keyword>
<dbReference type="KEGG" id="rmar:GBA65_07825"/>
<dbReference type="RefSeq" id="WP_166396123.1">
    <property type="nucleotide sequence ID" value="NZ_CP045121.1"/>
</dbReference>
<dbReference type="InterPro" id="IPR025495">
    <property type="entry name" value="DUF4386"/>
</dbReference>
<keyword evidence="1" id="KW-0812">Transmembrane</keyword>
<dbReference type="Pfam" id="PF14329">
    <property type="entry name" value="DUF4386"/>
    <property type="match status" value="1"/>
</dbReference>
<dbReference type="EMBL" id="CP045121">
    <property type="protein sequence ID" value="QIN78448.1"/>
    <property type="molecule type" value="Genomic_DNA"/>
</dbReference>
<dbReference type="Proteomes" id="UP000502706">
    <property type="component" value="Chromosome"/>
</dbReference>
<proteinExistence type="predicted"/>
<feature type="transmembrane region" description="Helical" evidence="1">
    <location>
        <begin position="168"/>
        <end position="186"/>
    </location>
</feature>
<name>A0A6G8PW62_9ACTN</name>
<feature type="transmembrane region" description="Helical" evidence="1">
    <location>
        <begin position="219"/>
        <end position="240"/>
    </location>
</feature>
<feature type="transmembrane region" description="Helical" evidence="1">
    <location>
        <begin position="195"/>
        <end position="213"/>
    </location>
</feature>
<organism evidence="2 3">
    <name type="scientific">Rubrobacter marinus</name>
    <dbReference type="NCBI Taxonomy" id="2653852"/>
    <lineage>
        <taxon>Bacteria</taxon>
        <taxon>Bacillati</taxon>
        <taxon>Actinomycetota</taxon>
        <taxon>Rubrobacteria</taxon>
        <taxon>Rubrobacterales</taxon>
        <taxon>Rubrobacteraceae</taxon>
        <taxon>Rubrobacter</taxon>
    </lineage>
</organism>
<gene>
    <name evidence="2" type="ORF">GBA65_07825</name>
</gene>
<reference evidence="2 3" key="1">
    <citation type="submission" date="2019-10" db="EMBL/GenBank/DDBJ databases">
        <title>Rubrobacter sp nov SCSIO 52915 isolated from a deep-sea sediment in the South China Sea.</title>
        <authorList>
            <person name="Chen R.W."/>
        </authorList>
    </citation>
    <scope>NUCLEOTIDE SEQUENCE [LARGE SCALE GENOMIC DNA]</scope>
    <source>
        <strain evidence="2 3">SCSIO 52915</strain>
    </source>
</reference>
<feature type="transmembrane region" description="Helical" evidence="1">
    <location>
        <begin position="105"/>
        <end position="123"/>
    </location>
</feature>
<protein>
    <submittedName>
        <fullName evidence="2">DUF4386 family protein</fullName>
    </submittedName>
</protein>